<reference evidence="2" key="1">
    <citation type="journal article" date="2012" name="MBio">
        <title>Comparative genome analysis of Trichophyton rubrum and related dermatophytes reveals candidate genes involved in infection.</title>
        <authorList>
            <person name="Martinez D.A."/>
            <person name="Oliver B.G."/>
            <person name="Graeser Y."/>
            <person name="Goldberg J.M."/>
            <person name="Li W."/>
            <person name="Martinez-Rossi N.M."/>
            <person name="Monod M."/>
            <person name="Shelest E."/>
            <person name="Barton R.C."/>
            <person name="Birch E."/>
            <person name="Brakhage A.A."/>
            <person name="Chen Z."/>
            <person name="Gurr S.J."/>
            <person name="Heiman D."/>
            <person name="Heitman J."/>
            <person name="Kosti I."/>
            <person name="Rossi A."/>
            <person name="Saif S."/>
            <person name="Samalova M."/>
            <person name="Saunders C.W."/>
            <person name="Shea T."/>
            <person name="Summerbell R.C."/>
            <person name="Xu J."/>
            <person name="Young S."/>
            <person name="Zeng Q."/>
            <person name="Birren B.W."/>
            <person name="Cuomo C.A."/>
            <person name="White T.C."/>
        </authorList>
    </citation>
    <scope>NUCLEOTIDE SEQUENCE [LARGE SCALE GENOMIC DNA]</scope>
    <source>
        <strain evidence="2">ATCC MYA-4604 / CBS 118893</strain>
    </source>
</reference>
<sequence>MAFGARREERLPDADADLYVGAAFFLYPAASWHSRGSGLCPWGLSDPPVILSSARGDEEYWAWWEAIRRRSIDPAKDITKSSPLASLVAHESPSHVEKRRAPLEDGERRAWLQADDILRQPRLEEVSSRAESVVAVLRNIGRRALAASTHWLLSSDSGYMLTVCVSPAAHFAINSHHSRSRVTVDGFVYCLLDL</sequence>
<dbReference type="RefSeq" id="XP_003177526.1">
    <property type="nucleotide sequence ID" value="XM_003177478.1"/>
</dbReference>
<name>E5R1U0_ARTGP</name>
<accession>E5R1U0</accession>
<dbReference type="VEuPathDB" id="FungiDB:MGYG_01600"/>
<dbReference type="GeneID" id="10032856"/>
<evidence type="ECO:0000313" key="1">
    <source>
        <dbReference type="EMBL" id="EFQ98574.1"/>
    </source>
</evidence>
<protein>
    <submittedName>
        <fullName evidence="1">Uncharacterized protein</fullName>
    </submittedName>
</protein>
<dbReference type="Proteomes" id="UP000002669">
    <property type="component" value="Unassembled WGS sequence"/>
</dbReference>
<dbReference type="HOGENOM" id="CLU_1402126_0_0_1"/>
<dbReference type="AlphaFoldDB" id="E5R1U0"/>
<dbReference type="InParanoid" id="E5R1U0"/>
<dbReference type="EMBL" id="DS989822">
    <property type="protein sequence ID" value="EFQ98574.1"/>
    <property type="molecule type" value="Genomic_DNA"/>
</dbReference>
<organism evidence="2">
    <name type="scientific">Arthroderma gypseum (strain ATCC MYA-4604 / CBS 118893)</name>
    <name type="common">Microsporum gypseum</name>
    <dbReference type="NCBI Taxonomy" id="535722"/>
    <lineage>
        <taxon>Eukaryota</taxon>
        <taxon>Fungi</taxon>
        <taxon>Dikarya</taxon>
        <taxon>Ascomycota</taxon>
        <taxon>Pezizomycotina</taxon>
        <taxon>Eurotiomycetes</taxon>
        <taxon>Eurotiomycetidae</taxon>
        <taxon>Onygenales</taxon>
        <taxon>Arthrodermataceae</taxon>
        <taxon>Nannizzia</taxon>
    </lineage>
</organism>
<gene>
    <name evidence="1" type="ORF">MGYG_01600</name>
</gene>
<evidence type="ECO:0000313" key="2">
    <source>
        <dbReference type="Proteomes" id="UP000002669"/>
    </source>
</evidence>
<proteinExistence type="predicted"/>
<keyword evidence="2" id="KW-1185">Reference proteome</keyword>